<dbReference type="Proteomes" id="UP000321514">
    <property type="component" value="Unassembled WGS sequence"/>
</dbReference>
<dbReference type="RefSeq" id="WP_046712604.1">
    <property type="nucleotide sequence ID" value="NZ_BJXR01000030.1"/>
</dbReference>
<dbReference type="STRING" id="1334629.MFUL124B02_14890"/>
<accession>A0A511T464</accession>
<feature type="chain" id="PRO_5022804362" evidence="2">
    <location>
        <begin position="32"/>
        <end position="318"/>
    </location>
</feature>
<dbReference type="SUPFAM" id="SSF63446">
    <property type="entry name" value="Type I dockerin domain"/>
    <property type="match status" value="1"/>
</dbReference>
<evidence type="ECO:0000256" key="2">
    <source>
        <dbReference type="SAM" id="SignalP"/>
    </source>
</evidence>
<dbReference type="Proteomes" id="UP000183760">
    <property type="component" value="Unassembled WGS sequence"/>
</dbReference>
<organism evidence="4 7">
    <name type="scientific">Myxococcus fulvus</name>
    <dbReference type="NCBI Taxonomy" id="33"/>
    <lineage>
        <taxon>Bacteria</taxon>
        <taxon>Pseudomonadati</taxon>
        <taxon>Myxococcota</taxon>
        <taxon>Myxococcia</taxon>
        <taxon>Myxococcales</taxon>
        <taxon>Cystobacterineae</taxon>
        <taxon>Myxococcaceae</taxon>
        <taxon>Myxococcus</taxon>
    </lineage>
</organism>
<comment type="caution">
    <text evidence="4">The sequence shown here is derived from an EMBL/GenBank/DDBJ whole genome shotgun (WGS) entry which is preliminary data.</text>
</comment>
<gene>
    <name evidence="4" type="ORF">MFU01_39930</name>
    <name evidence="5" type="ORF">SAMN05443572_1088</name>
</gene>
<proteinExistence type="predicted"/>
<dbReference type="SUPFAM" id="SSF53300">
    <property type="entry name" value="vWA-like"/>
    <property type="match status" value="1"/>
</dbReference>
<feature type="region of interest" description="Disordered" evidence="1">
    <location>
        <begin position="146"/>
        <end position="167"/>
    </location>
</feature>
<dbReference type="InterPro" id="IPR036465">
    <property type="entry name" value="vWFA_dom_sf"/>
</dbReference>
<dbReference type="EMBL" id="BJXR01000030">
    <property type="protein sequence ID" value="GEN08956.1"/>
    <property type="molecule type" value="Genomic_DNA"/>
</dbReference>
<dbReference type="EMBL" id="FOIB01000008">
    <property type="protein sequence ID" value="SEU28509.1"/>
    <property type="molecule type" value="Genomic_DNA"/>
</dbReference>
<feature type="domain" description="VWFA" evidence="3">
    <location>
        <begin position="36"/>
        <end position="155"/>
    </location>
</feature>
<keyword evidence="2" id="KW-0732">Signal</keyword>
<sequence>MLPRRLNGRAPGALAASGLALVLLGSADARAFTEEHVIILIDRSGSMLTTRASGQTRFVEAVTRGRDFVQTPNVLPRRFAVWTFEGATYRREQGFMDGASTVTTLNNLTSGLGATPLAVAVCDAADELLQFEPGVDARKVVHLISDGEENSTPEDSPCYGPSSNKRYPDLEEGSWQWKVRNMLKTGDPLRDSPNPFQLVFDADVFYNHLNLSPFADPLESPFLTLLRGLSRDSGGQYMPIEDSRPLPIPGDTDGNGCIDSKDYYLMLASYGLSVPPGDPKADFNGDKVVDFTDYSIVLGNLGRGCAAGPQPWLPMSGG</sequence>
<evidence type="ECO:0000313" key="4">
    <source>
        <dbReference type="EMBL" id="GEN08956.1"/>
    </source>
</evidence>
<dbReference type="Pfam" id="PF13519">
    <property type="entry name" value="VWA_2"/>
    <property type="match status" value="1"/>
</dbReference>
<dbReference type="PROSITE" id="PS50234">
    <property type="entry name" value="VWFA"/>
    <property type="match status" value="1"/>
</dbReference>
<evidence type="ECO:0000313" key="7">
    <source>
        <dbReference type="Proteomes" id="UP000321514"/>
    </source>
</evidence>
<dbReference type="PROSITE" id="PS00018">
    <property type="entry name" value="EF_HAND_1"/>
    <property type="match status" value="2"/>
</dbReference>
<dbReference type="InterPro" id="IPR018247">
    <property type="entry name" value="EF_Hand_1_Ca_BS"/>
</dbReference>
<evidence type="ECO:0000313" key="6">
    <source>
        <dbReference type="Proteomes" id="UP000183760"/>
    </source>
</evidence>
<keyword evidence="6" id="KW-1185">Reference proteome</keyword>
<evidence type="ECO:0000259" key="3">
    <source>
        <dbReference type="PROSITE" id="PS50234"/>
    </source>
</evidence>
<dbReference type="OrthoDB" id="5380302at2"/>
<evidence type="ECO:0000256" key="1">
    <source>
        <dbReference type="SAM" id="MobiDB-lite"/>
    </source>
</evidence>
<reference evidence="5 6" key="1">
    <citation type="submission" date="2016-10" db="EMBL/GenBank/DDBJ databases">
        <authorList>
            <person name="Varghese N."/>
            <person name="Submissions S."/>
        </authorList>
    </citation>
    <scope>NUCLEOTIDE SEQUENCE [LARGE SCALE GENOMIC DNA]</scope>
    <source>
        <strain evidence="5 6">DSM 16525</strain>
    </source>
</reference>
<dbReference type="InterPro" id="IPR036439">
    <property type="entry name" value="Dockerin_dom_sf"/>
</dbReference>
<protein>
    <submittedName>
        <fullName evidence="5">von Willebrand factor type A domain-containing protein</fullName>
    </submittedName>
</protein>
<dbReference type="AlphaFoldDB" id="A0A511T464"/>
<feature type="signal peptide" evidence="2">
    <location>
        <begin position="1"/>
        <end position="31"/>
    </location>
</feature>
<dbReference type="InterPro" id="IPR002035">
    <property type="entry name" value="VWF_A"/>
</dbReference>
<evidence type="ECO:0000313" key="5">
    <source>
        <dbReference type="EMBL" id="SEU28509.1"/>
    </source>
</evidence>
<name>A0A511T464_MYXFU</name>
<reference evidence="4 7" key="2">
    <citation type="submission" date="2019-07" db="EMBL/GenBank/DDBJ databases">
        <title>Whole genome shotgun sequence of Myxococcus fulvus NBRC 100333.</title>
        <authorList>
            <person name="Hosoyama A."/>
            <person name="Uohara A."/>
            <person name="Ohji S."/>
            <person name="Ichikawa N."/>
        </authorList>
    </citation>
    <scope>NUCLEOTIDE SEQUENCE [LARGE SCALE GENOMIC DNA]</scope>
    <source>
        <strain evidence="4 7">NBRC 100333</strain>
    </source>
</reference>
<dbReference type="Gene3D" id="3.40.50.410">
    <property type="entry name" value="von Willebrand factor, type A domain"/>
    <property type="match status" value="1"/>
</dbReference>
<dbReference type="Gene3D" id="1.10.1330.10">
    <property type="entry name" value="Dockerin domain"/>
    <property type="match status" value="1"/>
</dbReference>
<dbReference type="GO" id="GO:0000272">
    <property type="term" value="P:polysaccharide catabolic process"/>
    <property type="evidence" value="ECO:0007669"/>
    <property type="project" value="InterPro"/>
</dbReference>